<feature type="signal peptide" evidence="1">
    <location>
        <begin position="1"/>
        <end position="17"/>
    </location>
</feature>
<dbReference type="Proteomes" id="UP001598130">
    <property type="component" value="Unassembled WGS sequence"/>
</dbReference>
<evidence type="ECO:0000313" key="3">
    <source>
        <dbReference type="Proteomes" id="UP001598130"/>
    </source>
</evidence>
<proteinExistence type="predicted"/>
<keyword evidence="1" id="KW-0732">Signal</keyword>
<gene>
    <name evidence="2" type="ORF">OCL97_18550</name>
</gene>
<reference evidence="2 3" key="1">
    <citation type="submission" date="2022-09" db="EMBL/GenBank/DDBJ databases">
        <title>New species of Phenylobacterium.</title>
        <authorList>
            <person name="Mieszkin S."/>
        </authorList>
    </citation>
    <scope>NUCLEOTIDE SEQUENCE [LARGE SCALE GENOMIC DNA]</scope>
    <source>
        <strain evidence="2 3">HK31-G</strain>
    </source>
</reference>
<feature type="chain" id="PRO_5045537463" description="Auto-transporter adhesin head GIN domain-containing protein" evidence="1">
    <location>
        <begin position="18"/>
        <end position="250"/>
    </location>
</feature>
<protein>
    <recommendedName>
        <fullName evidence="4">Auto-transporter adhesin head GIN domain-containing protein</fullName>
    </recommendedName>
</protein>
<name>A0ABW6D0H5_9CAUL</name>
<evidence type="ECO:0008006" key="4">
    <source>
        <dbReference type="Google" id="ProtNLM"/>
    </source>
</evidence>
<evidence type="ECO:0000313" key="2">
    <source>
        <dbReference type="EMBL" id="MFD3265962.1"/>
    </source>
</evidence>
<organism evidence="2 3">
    <name type="scientific">Phenylobacterium ferrooxidans</name>
    <dbReference type="NCBI Taxonomy" id="2982689"/>
    <lineage>
        <taxon>Bacteria</taxon>
        <taxon>Pseudomonadati</taxon>
        <taxon>Pseudomonadota</taxon>
        <taxon>Alphaproteobacteria</taxon>
        <taxon>Caulobacterales</taxon>
        <taxon>Caulobacteraceae</taxon>
        <taxon>Phenylobacterium</taxon>
    </lineage>
</organism>
<dbReference type="RefSeq" id="WP_377371288.1">
    <property type="nucleotide sequence ID" value="NZ_JAOTJD010000043.1"/>
</dbReference>
<comment type="caution">
    <text evidence="2">The sequence shown here is derived from an EMBL/GenBank/DDBJ whole genome shotgun (WGS) entry which is preliminary data.</text>
</comment>
<accession>A0ABW6D0H5</accession>
<evidence type="ECO:0000256" key="1">
    <source>
        <dbReference type="SAM" id="SignalP"/>
    </source>
</evidence>
<dbReference type="Gene3D" id="2.160.20.120">
    <property type="match status" value="1"/>
</dbReference>
<keyword evidence="3" id="KW-1185">Reference proteome</keyword>
<dbReference type="EMBL" id="JAOTJD010000043">
    <property type="protein sequence ID" value="MFD3265962.1"/>
    <property type="molecule type" value="Genomic_DNA"/>
</dbReference>
<sequence length="250" mass="25886">MKLISCLALALAVPSLAAARPVLTLDAPAARVIVIPEARQDFAVVADRSLAIHPMAGGGARISGASSWLEQTIPWLFGYSCKATGVSRWGQTRLISDLPTVTVRVPLDVEIVSKGAIHGQVGGGRALRLSADGCGTWRLGAFSSGVTLSQSGAGQVIASRVDGKLTATVDDAGSIIVRDGVVSTANLVMNGSGRIDHRGTAGILYAKMNSSGLITVRLLAGQANVSYDGNGNVRWGRPKGRKFCSGLSCY</sequence>